<dbReference type="Proteomes" id="UP001363151">
    <property type="component" value="Unassembled WGS sequence"/>
</dbReference>
<evidence type="ECO:0000313" key="2">
    <source>
        <dbReference type="EMBL" id="KAK7248088.1"/>
    </source>
</evidence>
<comment type="caution">
    <text evidence="2">The sequence shown here is derived from an EMBL/GenBank/DDBJ whole genome shotgun (WGS) entry which is preliminary data.</text>
</comment>
<dbReference type="EMBL" id="JBBJCI010000121">
    <property type="protein sequence ID" value="KAK7248088.1"/>
    <property type="molecule type" value="Genomic_DNA"/>
</dbReference>
<feature type="region of interest" description="Disordered" evidence="1">
    <location>
        <begin position="14"/>
        <end position="39"/>
    </location>
</feature>
<name>A0ABR1G4H3_AURAN</name>
<accession>A0ABR1G4H3</accession>
<evidence type="ECO:0000313" key="3">
    <source>
        <dbReference type="Proteomes" id="UP001363151"/>
    </source>
</evidence>
<proteinExistence type="predicted"/>
<keyword evidence="3" id="KW-1185">Reference proteome</keyword>
<feature type="compositionally biased region" description="Basic and acidic residues" evidence="1">
    <location>
        <begin position="14"/>
        <end position="23"/>
    </location>
</feature>
<gene>
    <name evidence="2" type="ORF">SO694_00087152</name>
</gene>
<protein>
    <submittedName>
        <fullName evidence="2">Uncharacterized protein</fullName>
    </submittedName>
</protein>
<sequence>MALVSTELVLRGADGDLTLREPAGDLAPPAVSPERDTKALRGDPACYARALEQTVEAQQQEIRRGRAAVDAAEAEALAARAPPRRRRRSSSTRGGLRWPRRADDRDRGAEARAACGGAVADVAAHAAGLAEESYLCVSVADVAAVADRADAARSACL</sequence>
<reference evidence="2 3" key="1">
    <citation type="submission" date="2024-03" db="EMBL/GenBank/DDBJ databases">
        <title>Aureococcus anophagefferens CCMP1851 and Kratosvirus quantuckense: Draft genome of a second virus-susceptible host strain in the model system.</title>
        <authorList>
            <person name="Chase E."/>
            <person name="Truchon A.R."/>
            <person name="Schepens W."/>
            <person name="Wilhelm S.W."/>
        </authorList>
    </citation>
    <scope>NUCLEOTIDE SEQUENCE [LARGE SCALE GENOMIC DNA]</scope>
    <source>
        <strain evidence="2 3">CCMP1851</strain>
    </source>
</reference>
<evidence type="ECO:0000256" key="1">
    <source>
        <dbReference type="SAM" id="MobiDB-lite"/>
    </source>
</evidence>
<feature type="region of interest" description="Disordered" evidence="1">
    <location>
        <begin position="74"/>
        <end position="107"/>
    </location>
</feature>
<organism evidence="2 3">
    <name type="scientific">Aureococcus anophagefferens</name>
    <name type="common">Harmful bloom alga</name>
    <dbReference type="NCBI Taxonomy" id="44056"/>
    <lineage>
        <taxon>Eukaryota</taxon>
        <taxon>Sar</taxon>
        <taxon>Stramenopiles</taxon>
        <taxon>Ochrophyta</taxon>
        <taxon>Pelagophyceae</taxon>
        <taxon>Pelagomonadales</taxon>
        <taxon>Pelagomonadaceae</taxon>
        <taxon>Aureococcus</taxon>
    </lineage>
</organism>